<feature type="non-terminal residue" evidence="1">
    <location>
        <position position="1"/>
    </location>
</feature>
<dbReference type="AlphaFoldDB" id="A0A2P5CE34"/>
<accession>A0A2P5CE34</accession>
<evidence type="ECO:0000313" key="2">
    <source>
        <dbReference type="Proteomes" id="UP000237105"/>
    </source>
</evidence>
<sequence length="183" mass="20891">WIEAFGYACYLVRRSPSTAFYLKTPFEVWLGNSAIFDLKLFGCPTYALINDGKLEQLTTIFYGFEFRVNGFWLWFIEPLSPSLLVSRVLEFDKLAILFDIGELVCADKNPGVYKQVELPVEISVKTFGSTTLFVVSREKGLPHWFSFAKLVSFVLVTINIVTESGAAWKFKHCLDLFRIADCD</sequence>
<dbReference type="OrthoDB" id="10304638at2759"/>
<comment type="caution">
    <text evidence="1">The sequence shown here is derived from an EMBL/GenBank/DDBJ whole genome shotgun (WGS) entry which is preliminary data.</text>
</comment>
<dbReference type="STRING" id="3476.A0A2P5CE34"/>
<name>A0A2P5CE34_PARAD</name>
<dbReference type="EMBL" id="JXTB01000141">
    <property type="protein sequence ID" value="PON59267.1"/>
    <property type="molecule type" value="Genomic_DNA"/>
</dbReference>
<gene>
    <name evidence="1" type="ORF">PanWU01x14_160160</name>
</gene>
<dbReference type="Proteomes" id="UP000237105">
    <property type="component" value="Unassembled WGS sequence"/>
</dbReference>
<reference evidence="2" key="1">
    <citation type="submission" date="2016-06" db="EMBL/GenBank/DDBJ databases">
        <title>Parallel loss of symbiosis genes in relatives of nitrogen-fixing non-legume Parasponia.</title>
        <authorList>
            <person name="Van Velzen R."/>
            <person name="Holmer R."/>
            <person name="Bu F."/>
            <person name="Rutten L."/>
            <person name="Van Zeijl A."/>
            <person name="Liu W."/>
            <person name="Santuari L."/>
            <person name="Cao Q."/>
            <person name="Sharma T."/>
            <person name="Shen D."/>
            <person name="Roswanjaya Y."/>
            <person name="Wardhani T."/>
            <person name="Kalhor M.S."/>
            <person name="Jansen J."/>
            <person name="Van den Hoogen J."/>
            <person name="Gungor B."/>
            <person name="Hartog M."/>
            <person name="Hontelez J."/>
            <person name="Verver J."/>
            <person name="Yang W.-C."/>
            <person name="Schijlen E."/>
            <person name="Repin R."/>
            <person name="Schilthuizen M."/>
            <person name="Schranz E."/>
            <person name="Heidstra R."/>
            <person name="Miyata K."/>
            <person name="Fedorova E."/>
            <person name="Kohlen W."/>
            <person name="Bisseling T."/>
            <person name="Smit S."/>
            <person name="Geurts R."/>
        </authorList>
    </citation>
    <scope>NUCLEOTIDE SEQUENCE [LARGE SCALE GENOMIC DNA]</scope>
    <source>
        <strain evidence="2">cv. WU1-14</strain>
    </source>
</reference>
<protein>
    <submittedName>
        <fullName evidence="1">Uncharacterized protein</fullName>
    </submittedName>
</protein>
<keyword evidence="2" id="KW-1185">Reference proteome</keyword>
<proteinExistence type="predicted"/>
<organism evidence="1 2">
    <name type="scientific">Parasponia andersonii</name>
    <name type="common">Sponia andersonii</name>
    <dbReference type="NCBI Taxonomy" id="3476"/>
    <lineage>
        <taxon>Eukaryota</taxon>
        <taxon>Viridiplantae</taxon>
        <taxon>Streptophyta</taxon>
        <taxon>Embryophyta</taxon>
        <taxon>Tracheophyta</taxon>
        <taxon>Spermatophyta</taxon>
        <taxon>Magnoliopsida</taxon>
        <taxon>eudicotyledons</taxon>
        <taxon>Gunneridae</taxon>
        <taxon>Pentapetalae</taxon>
        <taxon>rosids</taxon>
        <taxon>fabids</taxon>
        <taxon>Rosales</taxon>
        <taxon>Cannabaceae</taxon>
        <taxon>Parasponia</taxon>
    </lineage>
</organism>
<evidence type="ECO:0000313" key="1">
    <source>
        <dbReference type="EMBL" id="PON59267.1"/>
    </source>
</evidence>